<dbReference type="Proteomes" id="UP000237347">
    <property type="component" value="Unassembled WGS sequence"/>
</dbReference>
<accession>A0AAW0KTA7</accession>
<evidence type="ECO:0000313" key="1">
    <source>
        <dbReference type="EMBL" id="KAK7842040.1"/>
    </source>
</evidence>
<evidence type="ECO:0000313" key="2">
    <source>
        <dbReference type="Proteomes" id="UP000237347"/>
    </source>
</evidence>
<keyword evidence="2" id="KW-1185">Reference proteome</keyword>
<reference evidence="1 2" key="1">
    <citation type="journal article" date="2018" name="Sci. Data">
        <title>The draft genome sequence of cork oak.</title>
        <authorList>
            <person name="Ramos A.M."/>
            <person name="Usie A."/>
            <person name="Barbosa P."/>
            <person name="Barros P.M."/>
            <person name="Capote T."/>
            <person name="Chaves I."/>
            <person name="Simoes F."/>
            <person name="Abreu I."/>
            <person name="Carrasquinho I."/>
            <person name="Faro C."/>
            <person name="Guimaraes J.B."/>
            <person name="Mendonca D."/>
            <person name="Nobrega F."/>
            <person name="Rodrigues L."/>
            <person name="Saibo N.J.M."/>
            <person name="Varela M.C."/>
            <person name="Egas C."/>
            <person name="Matos J."/>
            <person name="Miguel C.M."/>
            <person name="Oliveira M.M."/>
            <person name="Ricardo C.P."/>
            <person name="Goncalves S."/>
        </authorList>
    </citation>
    <scope>NUCLEOTIDE SEQUENCE [LARGE SCALE GENOMIC DNA]</scope>
    <source>
        <strain evidence="2">cv. HL8</strain>
    </source>
</reference>
<gene>
    <name evidence="1" type="ORF">CFP56_014362</name>
</gene>
<protein>
    <submittedName>
        <fullName evidence="1">Uncharacterized protein</fullName>
    </submittedName>
</protein>
<proteinExistence type="predicted"/>
<sequence>MDSKVKGQLSKDIVVQKKKISSNTAAEDKRIECSRTMRKSISFSSNATDAKVKPLPSNFSLVEDLKKLNRAKWKSTQGKYTSVLQSKVSSPVANSGDSASLSGKEIVSHGETFSSGSKYHDIEAVEGHEQSNNSLNAFSHLAQKGLKYRDEFDDVSRHIEHSTEVACSIKTNNSNTTFPSNERPYLRNFTSFTTVIPSQVFAVPQIHCISQYGLLLFSEREFEMQRSEKLPSSCYGMQAHLSTNASPKVLEVVLKLPQKIILE</sequence>
<dbReference type="EMBL" id="PKMF04000228">
    <property type="protein sequence ID" value="KAK7842040.1"/>
    <property type="molecule type" value="Genomic_DNA"/>
</dbReference>
<organism evidence="1 2">
    <name type="scientific">Quercus suber</name>
    <name type="common">Cork oak</name>
    <dbReference type="NCBI Taxonomy" id="58331"/>
    <lineage>
        <taxon>Eukaryota</taxon>
        <taxon>Viridiplantae</taxon>
        <taxon>Streptophyta</taxon>
        <taxon>Embryophyta</taxon>
        <taxon>Tracheophyta</taxon>
        <taxon>Spermatophyta</taxon>
        <taxon>Magnoliopsida</taxon>
        <taxon>eudicotyledons</taxon>
        <taxon>Gunneridae</taxon>
        <taxon>Pentapetalae</taxon>
        <taxon>rosids</taxon>
        <taxon>fabids</taxon>
        <taxon>Fagales</taxon>
        <taxon>Fagaceae</taxon>
        <taxon>Quercus</taxon>
    </lineage>
</organism>
<dbReference type="AlphaFoldDB" id="A0AAW0KTA7"/>
<comment type="caution">
    <text evidence="1">The sequence shown here is derived from an EMBL/GenBank/DDBJ whole genome shotgun (WGS) entry which is preliminary data.</text>
</comment>
<name>A0AAW0KTA7_QUESU</name>